<feature type="transmembrane region" description="Helical" evidence="2">
    <location>
        <begin position="6"/>
        <end position="27"/>
    </location>
</feature>
<evidence type="ECO:0000256" key="1">
    <source>
        <dbReference type="SAM" id="MobiDB-lite"/>
    </source>
</evidence>
<feature type="domain" description="TIR" evidence="3">
    <location>
        <begin position="56"/>
        <end position="189"/>
    </location>
</feature>
<gene>
    <name evidence="4" type="ORF">GCM10009802_16120</name>
</gene>
<evidence type="ECO:0000313" key="5">
    <source>
        <dbReference type="Proteomes" id="UP001500443"/>
    </source>
</evidence>
<evidence type="ECO:0000259" key="3">
    <source>
        <dbReference type="PROSITE" id="PS50104"/>
    </source>
</evidence>
<proteinExistence type="predicted"/>
<dbReference type="InterPro" id="IPR035897">
    <property type="entry name" value="Toll_tir_struct_dom_sf"/>
</dbReference>
<evidence type="ECO:0000313" key="4">
    <source>
        <dbReference type="EMBL" id="GAA2115922.1"/>
    </source>
</evidence>
<keyword evidence="2" id="KW-0472">Membrane</keyword>
<dbReference type="Proteomes" id="UP001500443">
    <property type="component" value="Unassembled WGS sequence"/>
</dbReference>
<protein>
    <recommendedName>
        <fullName evidence="3">TIR domain-containing protein</fullName>
    </recommendedName>
</protein>
<dbReference type="SMART" id="SM00255">
    <property type="entry name" value="TIR"/>
    <property type="match status" value="1"/>
</dbReference>
<name>A0ABN2XPX5_9ACTN</name>
<dbReference type="Pfam" id="PF13676">
    <property type="entry name" value="TIR_2"/>
    <property type="match status" value="1"/>
</dbReference>
<keyword evidence="2" id="KW-0812">Transmembrane</keyword>
<dbReference type="Gene3D" id="3.40.50.10140">
    <property type="entry name" value="Toll/interleukin-1 receptor homology (TIR) domain"/>
    <property type="match status" value="1"/>
</dbReference>
<keyword evidence="2" id="KW-1133">Transmembrane helix</keyword>
<keyword evidence="5" id="KW-1185">Reference proteome</keyword>
<dbReference type="RefSeq" id="WP_344289105.1">
    <property type="nucleotide sequence ID" value="NZ_BAAAPF010000029.1"/>
</dbReference>
<comment type="caution">
    <text evidence="4">The sequence shown here is derived from an EMBL/GenBank/DDBJ whole genome shotgun (WGS) entry which is preliminary data.</text>
</comment>
<dbReference type="PROSITE" id="PS50104">
    <property type="entry name" value="TIR"/>
    <property type="match status" value="1"/>
</dbReference>
<sequence>MGMAEFVLTAVGTLAGVVGTYFAYVSVRGRSARRRPPPPARAGAHDREPAPAGGSAAYDVYVSHGPADADWARTFAGRLRASGLRVADDEVVCAPGGVRVHAVEQVIRDSAHGLLVFSPHSTDDGWVLQEYAALMERSIESGRLFIPVLVGDVVLPEFARTRFSADFRDVDDDTYGRRLEQTVRALRNA</sequence>
<evidence type="ECO:0000256" key="2">
    <source>
        <dbReference type="SAM" id="Phobius"/>
    </source>
</evidence>
<organism evidence="4 5">
    <name type="scientific">Streptomyces synnematoformans</name>
    <dbReference type="NCBI Taxonomy" id="415721"/>
    <lineage>
        <taxon>Bacteria</taxon>
        <taxon>Bacillati</taxon>
        <taxon>Actinomycetota</taxon>
        <taxon>Actinomycetes</taxon>
        <taxon>Kitasatosporales</taxon>
        <taxon>Streptomycetaceae</taxon>
        <taxon>Streptomyces</taxon>
    </lineage>
</organism>
<dbReference type="InterPro" id="IPR000157">
    <property type="entry name" value="TIR_dom"/>
</dbReference>
<dbReference type="EMBL" id="BAAAPF010000029">
    <property type="protein sequence ID" value="GAA2115922.1"/>
    <property type="molecule type" value="Genomic_DNA"/>
</dbReference>
<feature type="region of interest" description="Disordered" evidence="1">
    <location>
        <begin position="31"/>
        <end position="52"/>
    </location>
</feature>
<accession>A0ABN2XPX5</accession>
<dbReference type="SUPFAM" id="SSF52200">
    <property type="entry name" value="Toll/Interleukin receptor TIR domain"/>
    <property type="match status" value="1"/>
</dbReference>
<reference evidence="4 5" key="1">
    <citation type="journal article" date="2019" name="Int. J. Syst. Evol. Microbiol.">
        <title>The Global Catalogue of Microorganisms (GCM) 10K type strain sequencing project: providing services to taxonomists for standard genome sequencing and annotation.</title>
        <authorList>
            <consortium name="The Broad Institute Genomics Platform"/>
            <consortium name="The Broad Institute Genome Sequencing Center for Infectious Disease"/>
            <person name="Wu L."/>
            <person name="Ma J."/>
        </authorList>
    </citation>
    <scope>NUCLEOTIDE SEQUENCE [LARGE SCALE GENOMIC DNA]</scope>
    <source>
        <strain evidence="4 5">JCM 15481</strain>
    </source>
</reference>